<reference evidence="5 6" key="1">
    <citation type="submission" date="2019-03" db="EMBL/GenBank/DDBJ databases">
        <title>Above-ground endophytic microbial communities from plants in different locations in the United States.</title>
        <authorList>
            <person name="Frank C."/>
        </authorList>
    </citation>
    <scope>NUCLEOTIDE SEQUENCE [LARGE SCALE GENOMIC DNA]</scope>
    <source>
        <strain evidence="5 6">LP_13_YM</strain>
    </source>
</reference>
<feature type="region of interest" description="Disordered" evidence="2">
    <location>
        <begin position="264"/>
        <end position="316"/>
    </location>
</feature>
<dbReference type="EMBL" id="SMCS01000001">
    <property type="protein sequence ID" value="TCV97689.1"/>
    <property type="molecule type" value="Genomic_DNA"/>
</dbReference>
<dbReference type="Pfam" id="PF25023">
    <property type="entry name" value="TEN_YD-shell"/>
    <property type="match status" value="1"/>
</dbReference>
<keyword evidence="6" id="KW-1185">Reference proteome</keyword>
<dbReference type="Proteomes" id="UP000295645">
    <property type="component" value="Unassembled WGS sequence"/>
</dbReference>
<dbReference type="InterPro" id="IPR022385">
    <property type="entry name" value="Rhs_assc_core"/>
</dbReference>
<comment type="caution">
    <text evidence="5">The sequence shown here is derived from an EMBL/GenBank/DDBJ whole genome shotgun (WGS) entry which is preliminary data.</text>
</comment>
<evidence type="ECO:0000256" key="2">
    <source>
        <dbReference type="SAM" id="MobiDB-lite"/>
    </source>
</evidence>
<feature type="region of interest" description="Disordered" evidence="2">
    <location>
        <begin position="143"/>
        <end position="178"/>
    </location>
</feature>
<dbReference type="Gene3D" id="2.180.10.10">
    <property type="entry name" value="RHS repeat-associated core"/>
    <property type="match status" value="1"/>
</dbReference>
<feature type="signal peptide" evidence="3">
    <location>
        <begin position="1"/>
        <end position="37"/>
    </location>
</feature>
<dbReference type="AlphaFoldDB" id="A0A4V2W4Y9"/>
<keyword evidence="1" id="KW-0677">Repeat</keyword>
<evidence type="ECO:0000256" key="3">
    <source>
        <dbReference type="SAM" id="SignalP"/>
    </source>
</evidence>
<proteinExistence type="predicted"/>
<name>A0A4V2W4Y9_9GAMM</name>
<feature type="chain" id="PRO_5020706081" evidence="3">
    <location>
        <begin position="38"/>
        <end position="316"/>
    </location>
</feature>
<evidence type="ECO:0000259" key="4">
    <source>
        <dbReference type="Pfam" id="PF25023"/>
    </source>
</evidence>
<evidence type="ECO:0000313" key="5">
    <source>
        <dbReference type="EMBL" id="TCV97689.1"/>
    </source>
</evidence>
<feature type="domain" description="Teneurin-like YD-shell" evidence="4">
    <location>
        <begin position="38"/>
        <end position="138"/>
    </location>
</feature>
<feature type="compositionally biased region" description="Basic and acidic residues" evidence="2">
    <location>
        <begin position="301"/>
        <end position="316"/>
    </location>
</feature>
<feature type="compositionally biased region" description="Pro residues" evidence="2">
    <location>
        <begin position="160"/>
        <end position="176"/>
    </location>
</feature>
<dbReference type="PANTHER" id="PTHR32305">
    <property type="match status" value="1"/>
</dbReference>
<dbReference type="InterPro" id="IPR050708">
    <property type="entry name" value="T6SS_VgrG/RHS"/>
</dbReference>
<dbReference type="NCBIfam" id="TIGR03696">
    <property type="entry name" value="Rhs_assc_core"/>
    <property type="match status" value="1"/>
</dbReference>
<accession>A0A4V2W4Y9</accession>
<dbReference type="InterPro" id="IPR056823">
    <property type="entry name" value="TEN-like_YD-shell"/>
</dbReference>
<keyword evidence="3" id="KW-0732">Signal</keyword>
<evidence type="ECO:0000313" key="6">
    <source>
        <dbReference type="Proteomes" id="UP000295645"/>
    </source>
</evidence>
<organism evidence="5 6">
    <name type="scientific">Luteibacter rhizovicinus</name>
    <dbReference type="NCBI Taxonomy" id="242606"/>
    <lineage>
        <taxon>Bacteria</taxon>
        <taxon>Pseudomonadati</taxon>
        <taxon>Pseudomonadota</taxon>
        <taxon>Gammaproteobacteria</taxon>
        <taxon>Lysobacterales</taxon>
        <taxon>Rhodanobacteraceae</taxon>
        <taxon>Luteibacter</taxon>
    </lineage>
</organism>
<protein>
    <submittedName>
        <fullName evidence="5">RHS repeat-associated protein</fullName>
    </submittedName>
</protein>
<evidence type="ECO:0000256" key="1">
    <source>
        <dbReference type="ARBA" id="ARBA00022737"/>
    </source>
</evidence>
<sequence>MGTAMKRVAELMRTLRPWVRLMLMFASSLCATGAAQAAETVTYYYTNQQGTVLAMADSQGSGISTADYRPYGAQSLGTVAAGPGYTGHVNDMDTGFVYMQARYYDSSVGRFLSTDLVTPAAGDAFNFNRYSYASNSPVVNIDPDGMQDCAAGQGDQKQVPCPPSPPSKPPPKPDPNQAPVLSEVIVTATTTSVGTGVADGLIIRSPAFPRWLVAAPNPWVVLVVGLGYPGNMAACQEVSCMPTLVFNLPPGFWPADKGAEEWGRRNGVDPAKARKKFHDIKQSDTTNKGGKREWGGNPETGEVRDPGGEIHGELSK</sequence>
<gene>
    <name evidence="5" type="ORF">EC912_101706</name>
</gene>
<dbReference type="PANTHER" id="PTHR32305:SF15">
    <property type="entry name" value="PROTEIN RHSA-RELATED"/>
    <property type="match status" value="1"/>
</dbReference>